<dbReference type="Pfam" id="PF04107">
    <property type="entry name" value="GCS2"/>
    <property type="match status" value="1"/>
</dbReference>
<organism evidence="8 9">
    <name type="scientific">Actinocrispum wychmicini</name>
    <dbReference type="NCBI Taxonomy" id="1213861"/>
    <lineage>
        <taxon>Bacteria</taxon>
        <taxon>Bacillati</taxon>
        <taxon>Actinomycetota</taxon>
        <taxon>Actinomycetes</taxon>
        <taxon>Pseudonocardiales</taxon>
        <taxon>Pseudonocardiaceae</taxon>
        <taxon>Actinocrispum</taxon>
    </lineage>
</organism>
<dbReference type="GO" id="GO:0006750">
    <property type="term" value="P:glutathione biosynthetic process"/>
    <property type="evidence" value="ECO:0007669"/>
    <property type="project" value="UniProtKB-UniRule"/>
</dbReference>
<dbReference type="Proteomes" id="UP000295680">
    <property type="component" value="Unassembled WGS sequence"/>
</dbReference>
<dbReference type="NCBIfam" id="TIGR03444">
    <property type="entry name" value="EgtA_Cys_ligase"/>
    <property type="match status" value="1"/>
</dbReference>
<evidence type="ECO:0000313" key="8">
    <source>
        <dbReference type="EMBL" id="TCO53434.1"/>
    </source>
</evidence>
<dbReference type="GO" id="GO:0004357">
    <property type="term" value="F:glutamate-cysteine ligase activity"/>
    <property type="evidence" value="ECO:0007669"/>
    <property type="project" value="UniProtKB-UniRule"/>
</dbReference>
<dbReference type="RefSeq" id="WP_341770955.1">
    <property type="nucleotide sequence ID" value="NZ_SLWS01000010.1"/>
</dbReference>
<accession>A0A4R2J570</accession>
<evidence type="ECO:0000256" key="1">
    <source>
        <dbReference type="ARBA" id="ARBA00022598"/>
    </source>
</evidence>
<dbReference type="HAMAP" id="MF_02034">
    <property type="entry name" value="EgtA"/>
    <property type="match status" value="1"/>
</dbReference>
<evidence type="ECO:0000256" key="3">
    <source>
        <dbReference type="ARBA" id="ARBA00022840"/>
    </source>
</evidence>
<evidence type="ECO:0000256" key="4">
    <source>
        <dbReference type="ARBA" id="ARBA00048819"/>
    </source>
</evidence>
<evidence type="ECO:0000256" key="5">
    <source>
        <dbReference type="HAMAP-Rule" id="MF_02034"/>
    </source>
</evidence>
<keyword evidence="3 5" id="KW-0067">ATP-binding</keyword>
<evidence type="ECO:0000256" key="6">
    <source>
        <dbReference type="PIRNR" id="PIRNR017901"/>
    </source>
</evidence>
<dbReference type="InterPro" id="IPR017809">
    <property type="entry name" value="EgtA_Actinobacteria"/>
</dbReference>
<dbReference type="PANTHER" id="PTHR34378">
    <property type="entry name" value="GLUTAMATE--CYSTEINE LIGASE, CHLOROPLASTIC"/>
    <property type="match status" value="1"/>
</dbReference>
<reference evidence="8 9" key="1">
    <citation type="submission" date="2019-03" db="EMBL/GenBank/DDBJ databases">
        <title>Genomic Encyclopedia of Type Strains, Phase IV (KMG-IV): sequencing the most valuable type-strain genomes for metagenomic binning, comparative biology and taxonomic classification.</title>
        <authorList>
            <person name="Goeker M."/>
        </authorList>
    </citation>
    <scope>NUCLEOTIDE SEQUENCE [LARGE SCALE GENOMIC DNA]</scope>
    <source>
        <strain evidence="8 9">DSM 45934</strain>
    </source>
</reference>
<keyword evidence="2 5" id="KW-0547">Nucleotide-binding</keyword>
<dbReference type="GO" id="GO:0052699">
    <property type="term" value="P:ergothioneine biosynthetic process"/>
    <property type="evidence" value="ECO:0007669"/>
    <property type="project" value="UniProtKB-UniRule"/>
</dbReference>
<protein>
    <recommendedName>
        <fullName evidence="5">Glutamate--cysteine ligase EgtA</fullName>
        <ecNumber evidence="5">6.3.2.2</ecNumber>
    </recommendedName>
    <alternativeName>
        <fullName evidence="5">Gamma-glutamylcysteine synthase</fullName>
        <shortName evidence="5">GCS</shortName>
        <shortName evidence="5">Gamma-ECS</shortName>
    </alternativeName>
</protein>
<evidence type="ECO:0000256" key="7">
    <source>
        <dbReference type="SAM" id="MobiDB-lite"/>
    </source>
</evidence>
<sequence>MTILYDTPIEGHDGPDFRPLRQRVEAEAYVASVCFKHGPPRLFGVELEWTVHHVGDPLRPLTAEHLAKALGPHTPRTLRQDSPHLPLSGGSPLSLEPGGQVEISALPKDSLTDLYATVTADSVQLRDMLAAQGLTFGTTAIDPYRTPQRILDTPRYAAMEKAFEPIGTHGITMMCNTAGFQLCVDVGERSDVAARWAAVHSLGPPMVALFANSPRRLGEVTGWASNRARAVMGTDPTRTYPSKVNDDPAGTWARRVLDTPLLCVRRAGRRWEAPRGVTFADWIGGALDRTPTVDDLEYHISTLFPPVRAQGYLEVRYIDAQPGDRWLTPAALLVALMSTPARVDAVIDACAPVAHRWMTAARHGMANQDIARVVDHVVAIGLDALDATGLPPDLARTVTSDIERRLHDGRTRG</sequence>
<dbReference type="AlphaFoldDB" id="A0A4R2J570"/>
<gene>
    <name evidence="5" type="primary">egtA</name>
    <name evidence="8" type="ORF">EV192_11023</name>
</gene>
<comment type="similarity">
    <text evidence="5 6">Belongs to the glutamate--cysteine ligase type 2 family. EgtA subfamily.</text>
</comment>
<dbReference type="PANTHER" id="PTHR34378:SF1">
    <property type="entry name" value="GLUTAMATE--CYSTEINE LIGASE, CHLOROPLASTIC"/>
    <property type="match status" value="1"/>
</dbReference>
<dbReference type="GO" id="GO:0005524">
    <property type="term" value="F:ATP binding"/>
    <property type="evidence" value="ECO:0007669"/>
    <property type="project" value="UniProtKB-UniRule"/>
</dbReference>
<keyword evidence="1 5" id="KW-0436">Ligase</keyword>
<dbReference type="InterPro" id="IPR035434">
    <property type="entry name" value="GCL_bact_plant"/>
</dbReference>
<comment type="caution">
    <text evidence="8">The sequence shown here is derived from an EMBL/GenBank/DDBJ whole genome shotgun (WGS) entry which is preliminary data.</text>
</comment>
<comment type="catalytic activity">
    <reaction evidence="4 5 6">
        <text>L-cysteine + L-glutamate + ATP = gamma-L-glutamyl-L-cysteine + ADP + phosphate + H(+)</text>
        <dbReference type="Rhea" id="RHEA:13285"/>
        <dbReference type="ChEBI" id="CHEBI:15378"/>
        <dbReference type="ChEBI" id="CHEBI:29985"/>
        <dbReference type="ChEBI" id="CHEBI:30616"/>
        <dbReference type="ChEBI" id="CHEBI:35235"/>
        <dbReference type="ChEBI" id="CHEBI:43474"/>
        <dbReference type="ChEBI" id="CHEBI:58173"/>
        <dbReference type="ChEBI" id="CHEBI:456216"/>
        <dbReference type="EC" id="6.3.2.2"/>
    </reaction>
</comment>
<proteinExistence type="inferred from homology"/>
<dbReference type="PIRSF" id="PIRSF017901">
    <property type="entry name" value="GCL"/>
    <property type="match status" value="1"/>
</dbReference>
<dbReference type="UniPathway" id="UPA01014"/>
<dbReference type="Gene3D" id="3.30.590.20">
    <property type="match status" value="1"/>
</dbReference>
<keyword evidence="9" id="KW-1185">Reference proteome</keyword>
<evidence type="ECO:0000256" key="2">
    <source>
        <dbReference type="ARBA" id="ARBA00022741"/>
    </source>
</evidence>
<comment type="function">
    <text evidence="5">Catalyzes the synthesis of gamma-glutamylcysteine (gamma-GC). This compound is used as substrate for the biosynthesis of the low-molecular thiol compound ergothioneine.</text>
</comment>
<feature type="region of interest" description="Disordered" evidence="7">
    <location>
        <begin position="73"/>
        <end position="96"/>
    </location>
</feature>
<evidence type="ECO:0000313" key="9">
    <source>
        <dbReference type="Proteomes" id="UP000295680"/>
    </source>
</evidence>
<feature type="compositionally biased region" description="Low complexity" evidence="7">
    <location>
        <begin position="83"/>
        <end position="96"/>
    </location>
</feature>
<comment type="pathway">
    <text evidence="5">Amino-acid biosynthesis; ergothioneine biosynthesis.</text>
</comment>
<dbReference type="InterPro" id="IPR014746">
    <property type="entry name" value="Gln_synth/guanido_kin_cat_dom"/>
</dbReference>
<dbReference type="EC" id="6.3.2.2" evidence="5"/>
<dbReference type="SUPFAM" id="SSF55931">
    <property type="entry name" value="Glutamine synthetase/guanido kinase"/>
    <property type="match status" value="1"/>
</dbReference>
<name>A0A4R2J570_9PSEU</name>
<dbReference type="EMBL" id="SLWS01000010">
    <property type="protein sequence ID" value="TCO53434.1"/>
    <property type="molecule type" value="Genomic_DNA"/>
</dbReference>
<dbReference type="InterPro" id="IPR006336">
    <property type="entry name" value="GCS2"/>
</dbReference>